<reference evidence="1" key="1">
    <citation type="submission" date="2023-03" db="EMBL/GenBank/DDBJ databases">
        <title>Edaphobacter sp.</title>
        <authorList>
            <person name="Huber K.J."/>
            <person name="Papendorf J."/>
            <person name="Pilke C."/>
            <person name="Bunk B."/>
            <person name="Sproeer C."/>
            <person name="Pester M."/>
        </authorList>
    </citation>
    <scope>NUCLEOTIDE SEQUENCE</scope>
    <source>
        <strain evidence="1">DSM 109920</strain>
    </source>
</reference>
<protein>
    <submittedName>
        <fullName evidence="1">SH3 domain-containing protein</fullName>
    </submittedName>
</protein>
<evidence type="ECO:0000313" key="1">
    <source>
        <dbReference type="EMBL" id="XBH14190.1"/>
    </source>
</evidence>
<gene>
    <name evidence="1" type="ORF">P8936_03235</name>
</gene>
<dbReference type="EMBL" id="CP121195">
    <property type="protein sequence ID" value="XBH14190.1"/>
    <property type="molecule type" value="Genomic_DNA"/>
</dbReference>
<accession>A0AAU7DA23</accession>
<dbReference type="Gene3D" id="1.25.40.10">
    <property type="entry name" value="Tetratricopeptide repeat domain"/>
    <property type="match status" value="1"/>
</dbReference>
<sequence length="345" mass="37636">MLSLSLQRNFQQRLAVVVSAALLLTTGIASGQKSKDKSGYDRSARATVVHEANVYVTADADAQKLSVVTPGHEVVVIQRSGPWIQVFANTDVEDTSDENKPEFTDDSNTVTPASGWIRDKGVISPATPGGDAILYGAAANFEAQAAQPHAPKGAAMAAHLLYERAADYFPQSPVAAEAAWRSADIRWQLEKEDISTLPSAKEQEAYLRPQLYEGEMKKVMKMYPGTKFAALAAYDLLDNKLCGDWQGLPKCPEMESGLYEKYAQKFPDGPKSAEALYNATYRQGVAVTMYNVQDDRKRAQDAAQRTAALAQELKEKYPQSDFAARAAAIAYKVQQGIPIFGNDSD</sequence>
<dbReference type="RefSeq" id="WP_348269948.1">
    <property type="nucleotide sequence ID" value="NZ_CP121195.1"/>
</dbReference>
<proteinExistence type="predicted"/>
<dbReference type="AlphaFoldDB" id="A0AAU7DA23"/>
<organism evidence="1">
    <name type="scientific">Edaphobacter paludis</name>
    <dbReference type="NCBI Taxonomy" id="3035702"/>
    <lineage>
        <taxon>Bacteria</taxon>
        <taxon>Pseudomonadati</taxon>
        <taxon>Acidobacteriota</taxon>
        <taxon>Terriglobia</taxon>
        <taxon>Terriglobales</taxon>
        <taxon>Acidobacteriaceae</taxon>
        <taxon>Edaphobacter</taxon>
    </lineage>
</organism>
<dbReference type="InterPro" id="IPR011990">
    <property type="entry name" value="TPR-like_helical_dom_sf"/>
</dbReference>
<name>A0AAU7DA23_9BACT</name>